<reference evidence="3 4" key="1">
    <citation type="submission" date="2020-01" db="EMBL/GenBank/DDBJ databases">
        <title>Genome sequence of Desulfovibrio aerotolerans DSM 16695(T).</title>
        <authorList>
            <person name="Karnachuk O."/>
            <person name="Avakyan M."/>
            <person name="Mardanov A."/>
            <person name="Kadnikov V."/>
            <person name="Ravin N."/>
        </authorList>
    </citation>
    <scope>NUCLEOTIDE SEQUENCE [LARGE SCALE GENOMIC DNA]</scope>
    <source>
        <strain evidence="3 4">DSM 16695</strain>
    </source>
</reference>
<comment type="caution">
    <text evidence="3">The sequence shown here is derived from an EMBL/GenBank/DDBJ whole genome shotgun (WGS) entry which is preliminary data.</text>
</comment>
<dbReference type="OrthoDB" id="5445628at2"/>
<dbReference type="RefSeq" id="WP_160962269.1">
    <property type="nucleotide sequence ID" value="NZ_WVUD01000029.1"/>
</dbReference>
<dbReference type="EMBL" id="WVUD01000029">
    <property type="protein sequence ID" value="MYL84339.1"/>
    <property type="molecule type" value="Genomic_DNA"/>
</dbReference>
<sequence length="292" mass="30947">MAQRTRLAVIEALDRLGLLKYLLATGITVLAFALTAGAFCYEQLQKQPPRLSEAAKAVIAKDVPAPAQPGYALRAPVSHMARFAAATDTPTGFSFYDISDQETPQSLADKLAGKRFRTTRGQGQSCNFAYPLTAPAGDREAVAAYIRALGRDCCAVAQVLPGQLATYAFTRLANKEAPKAIDPLSGVAVFSEVGGGLLTLNMRFSNNAEGYAASLAQHLGERFGPASPMGRDGSAWARDNGLVTLTRTGNSLQVSVYFAANIERHAAHTARLADRPARPQPPATGLAVAEGW</sequence>
<feature type="region of interest" description="Disordered" evidence="1">
    <location>
        <begin position="270"/>
        <end position="292"/>
    </location>
</feature>
<keyword evidence="2" id="KW-1133">Transmembrane helix</keyword>
<feature type="transmembrane region" description="Helical" evidence="2">
    <location>
        <begin position="21"/>
        <end position="39"/>
    </location>
</feature>
<evidence type="ECO:0000313" key="4">
    <source>
        <dbReference type="Proteomes" id="UP000482487"/>
    </source>
</evidence>
<keyword evidence="2" id="KW-0812">Transmembrane</keyword>
<protein>
    <submittedName>
        <fullName evidence="3">Uncharacterized protein</fullName>
    </submittedName>
</protein>
<evidence type="ECO:0000256" key="2">
    <source>
        <dbReference type="SAM" id="Phobius"/>
    </source>
</evidence>
<gene>
    <name evidence="3" type="ORF">GTA51_14500</name>
</gene>
<keyword evidence="4" id="KW-1185">Reference proteome</keyword>
<evidence type="ECO:0000256" key="1">
    <source>
        <dbReference type="SAM" id="MobiDB-lite"/>
    </source>
</evidence>
<name>A0A7C9IPP0_9BACT</name>
<evidence type="ECO:0000313" key="3">
    <source>
        <dbReference type="EMBL" id="MYL84339.1"/>
    </source>
</evidence>
<accession>A0A7C9IPP0</accession>
<dbReference type="AlphaFoldDB" id="A0A7C9IPP0"/>
<organism evidence="3 4">
    <name type="scientific">Solidesulfovibrio aerotolerans</name>
    <dbReference type="NCBI Taxonomy" id="295255"/>
    <lineage>
        <taxon>Bacteria</taxon>
        <taxon>Pseudomonadati</taxon>
        <taxon>Thermodesulfobacteriota</taxon>
        <taxon>Desulfovibrionia</taxon>
        <taxon>Desulfovibrionales</taxon>
        <taxon>Desulfovibrionaceae</taxon>
        <taxon>Solidesulfovibrio</taxon>
    </lineage>
</organism>
<keyword evidence="2" id="KW-0472">Membrane</keyword>
<proteinExistence type="predicted"/>
<dbReference type="Proteomes" id="UP000482487">
    <property type="component" value="Unassembled WGS sequence"/>
</dbReference>